<organism evidence="1 2">
    <name type="scientific">Streptomyces shenzhenensis</name>
    <dbReference type="NCBI Taxonomy" id="943815"/>
    <lineage>
        <taxon>Bacteria</taxon>
        <taxon>Bacillati</taxon>
        <taxon>Actinomycetota</taxon>
        <taxon>Actinomycetes</taxon>
        <taxon>Kitasatosporales</taxon>
        <taxon>Streptomycetaceae</taxon>
        <taxon>Streptomyces</taxon>
    </lineage>
</organism>
<name>A0A3M0IA62_9ACTN</name>
<dbReference type="OrthoDB" id="4181402at2"/>
<protein>
    <submittedName>
        <fullName evidence="1">Uncharacterized protein</fullName>
    </submittedName>
</protein>
<comment type="caution">
    <text evidence="1">The sequence shown here is derived from an EMBL/GenBank/DDBJ whole genome shotgun (WGS) entry which is preliminary data.</text>
</comment>
<dbReference type="EMBL" id="PENI01000015">
    <property type="protein sequence ID" value="RMB83663.1"/>
    <property type="molecule type" value="Genomic_DNA"/>
</dbReference>
<evidence type="ECO:0000313" key="1">
    <source>
        <dbReference type="EMBL" id="RMB83663.1"/>
    </source>
</evidence>
<dbReference type="RefSeq" id="WP_121891664.1">
    <property type="nucleotide sequence ID" value="NZ_PENI01000015.1"/>
</dbReference>
<accession>A0A3M0IA62</accession>
<dbReference type="Proteomes" id="UP000270471">
    <property type="component" value="Unassembled WGS sequence"/>
</dbReference>
<gene>
    <name evidence="1" type="ORF">CTZ28_23385</name>
</gene>
<dbReference type="AlphaFoldDB" id="A0A3M0IA62"/>
<sequence length="106" mass="12185">MSAKPFDFELAEKKLTDGFIDELLKHAEQFRAVRDVIREGSDSLDRRLARAGLVRREWRETEESLPSLITEARDNGHSVDGIAYTLGVTESYVYRILRKSRSAKDQ</sequence>
<keyword evidence="2" id="KW-1185">Reference proteome</keyword>
<reference evidence="1 2" key="1">
    <citation type="submission" date="2017-11" db="EMBL/GenBank/DDBJ databases">
        <title>Draft genome of actinobacteria isolated from guarana (Paullinia cupana (Mart.) Ducke.</title>
        <authorList>
            <person name="Siqueira K.A."/>
            <person name="Liotti R.G."/>
            <person name="Mendes T.A.O."/>
            <person name="Soares M.A."/>
        </authorList>
    </citation>
    <scope>NUCLEOTIDE SEQUENCE [LARGE SCALE GENOMIC DNA]</scope>
    <source>
        <strain evidence="1 2">193</strain>
    </source>
</reference>
<proteinExistence type="predicted"/>
<evidence type="ECO:0000313" key="2">
    <source>
        <dbReference type="Proteomes" id="UP000270471"/>
    </source>
</evidence>